<protein>
    <submittedName>
        <fullName evidence="1">Uncharacterized protein</fullName>
    </submittedName>
</protein>
<comment type="caution">
    <text evidence="1">The sequence shown here is derived from an EMBL/GenBank/DDBJ whole genome shotgun (WGS) entry which is preliminary data.</text>
</comment>
<evidence type="ECO:0000313" key="2">
    <source>
        <dbReference type="Proteomes" id="UP000050525"/>
    </source>
</evidence>
<gene>
    <name evidence="1" type="ORF">Y1Q_0003441</name>
</gene>
<evidence type="ECO:0000313" key="1">
    <source>
        <dbReference type="EMBL" id="KYO31879.1"/>
    </source>
</evidence>
<dbReference type="EMBL" id="AKHW03004037">
    <property type="protein sequence ID" value="KYO31879.1"/>
    <property type="molecule type" value="Genomic_DNA"/>
</dbReference>
<keyword evidence="2" id="KW-1185">Reference proteome</keyword>
<dbReference type="Proteomes" id="UP000050525">
    <property type="component" value="Unassembled WGS sequence"/>
</dbReference>
<reference evidence="1 2" key="1">
    <citation type="journal article" date="2012" name="Genome Biol.">
        <title>Sequencing three crocodilian genomes to illuminate the evolution of archosaurs and amniotes.</title>
        <authorList>
            <person name="St John J.A."/>
            <person name="Braun E.L."/>
            <person name="Isberg S.R."/>
            <person name="Miles L.G."/>
            <person name="Chong A.Y."/>
            <person name="Gongora J."/>
            <person name="Dalzell P."/>
            <person name="Moran C."/>
            <person name="Bed'hom B."/>
            <person name="Abzhanov A."/>
            <person name="Burgess S.C."/>
            <person name="Cooksey A.M."/>
            <person name="Castoe T.A."/>
            <person name="Crawford N.G."/>
            <person name="Densmore L.D."/>
            <person name="Drew J.C."/>
            <person name="Edwards S.V."/>
            <person name="Faircloth B.C."/>
            <person name="Fujita M.K."/>
            <person name="Greenwold M.J."/>
            <person name="Hoffmann F.G."/>
            <person name="Howard J.M."/>
            <person name="Iguchi T."/>
            <person name="Janes D.E."/>
            <person name="Khan S.Y."/>
            <person name="Kohno S."/>
            <person name="de Koning A.J."/>
            <person name="Lance S.L."/>
            <person name="McCarthy F.M."/>
            <person name="McCormack J.E."/>
            <person name="Merchant M.E."/>
            <person name="Peterson D.G."/>
            <person name="Pollock D.D."/>
            <person name="Pourmand N."/>
            <person name="Raney B.J."/>
            <person name="Roessler K.A."/>
            <person name="Sanford J.R."/>
            <person name="Sawyer R.H."/>
            <person name="Schmidt C.J."/>
            <person name="Triplett E.W."/>
            <person name="Tuberville T.D."/>
            <person name="Venegas-Anaya M."/>
            <person name="Howard J.T."/>
            <person name="Jarvis E.D."/>
            <person name="Guillette L.J.Jr."/>
            <person name="Glenn T.C."/>
            <person name="Green R.E."/>
            <person name="Ray D.A."/>
        </authorList>
    </citation>
    <scope>NUCLEOTIDE SEQUENCE [LARGE SCALE GENOMIC DNA]</scope>
    <source>
        <strain evidence="1">KSC_2009_1</strain>
    </source>
</reference>
<accession>A0A151N5K7</accession>
<dbReference type="AlphaFoldDB" id="A0A151N5K7"/>
<proteinExistence type="predicted"/>
<organism evidence="1 2">
    <name type="scientific">Alligator mississippiensis</name>
    <name type="common">American alligator</name>
    <dbReference type="NCBI Taxonomy" id="8496"/>
    <lineage>
        <taxon>Eukaryota</taxon>
        <taxon>Metazoa</taxon>
        <taxon>Chordata</taxon>
        <taxon>Craniata</taxon>
        <taxon>Vertebrata</taxon>
        <taxon>Euteleostomi</taxon>
        <taxon>Archelosauria</taxon>
        <taxon>Archosauria</taxon>
        <taxon>Crocodylia</taxon>
        <taxon>Alligatoridae</taxon>
        <taxon>Alligatorinae</taxon>
        <taxon>Alligator</taxon>
    </lineage>
</organism>
<sequence length="70" mass="7867">MVKKVLNQAAAFHPVIGITGSVKKNSVRELNTMTQMENKQQQTFDFNRAVQVYMRSIMSGSSSVREEMSA</sequence>
<name>A0A151N5K7_ALLMI</name>